<organism evidence="2">
    <name type="scientific">Mesocestoides corti</name>
    <name type="common">Flatworm</name>
    <dbReference type="NCBI Taxonomy" id="53468"/>
    <lineage>
        <taxon>Eukaryota</taxon>
        <taxon>Metazoa</taxon>
        <taxon>Spiralia</taxon>
        <taxon>Lophotrochozoa</taxon>
        <taxon>Platyhelminthes</taxon>
        <taxon>Cestoda</taxon>
        <taxon>Eucestoda</taxon>
        <taxon>Cyclophyllidea</taxon>
        <taxon>Mesocestoididae</taxon>
        <taxon>Mesocestoides</taxon>
    </lineage>
</organism>
<feature type="compositionally biased region" description="Polar residues" evidence="1">
    <location>
        <begin position="45"/>
        <end position="57"/>
    </location>
</feature>
<evidence type="ECO:0000313" key="2">
    <source>
        <dbReference type="WBParaSite" id="MCU_010979-RA"/>
    </source>
</evidence>
<feature type="region of interest" description="Disordered" evidence="1">
    <location>
        <begin position="45"/>
        <end position="75"/>
    </location>
</feature>
<dbReference type="WBParaSite" id="MCU_010979-RA">
    <property type="protein sequence ID" value="MCU_010979-RA"/>
    <property type="gene ID" value="MCU_010979"/>
</dbReference>
<accession>A0A5K3FVL0</accession>
<dbReference type="AlphaFoldDB" id="A0A5K3FVL0"/>
<reference evidence="2" key="1">
    <citation type="submission" date="2019-11" db="UniProtKB">
        <authorList>
            <consortium name="WormBaseParasite"/>
        </authorList>
    </citation>
    <scope>IDENTIFICATION</scope>
</reference>
<evidence type="ECO:0000256" key="1">
    <source>
        <dbReference type="SAM" id="MobiDB-lite"/>
    </source>
</evidence>
<protein>
    <submittedName>
        <fullName evidence="2">Uncharacterized protein</fullName>
    </submittedName>
</protein>
<sequence length="150" mass="16133">MGPPSGHLSDRGRDNAAAYSPLQWTRNCHVLDYGKINRRRLITGGRSSENGYHQCRSSGERPVQPSHATPTAQASGEHGSLIALACHSTVRNMTLECTFFTAIRLSSRRGASNRCEGIDGSAGTHSRLPSVDAACCEGHELPPAIDLFDC</sequence>
<proteinExistence type="predicted"/>
<name>A0A5K3FVL0_MESCO</name>